<dbReference type="CDD" id="cd00333">
    <property type="entry name" value="MIP"/>
    <property type="match status" value="1"/>
</dbReference>
<dbReference type="InterPro" id="IPR050363">
    <property type="entry name" value="MIP/Aquaporin"/>
</dbReference>
<proteinExistence type="inferred from homology"/>
<keyword evidence="5 8" id="KW-1133">Transmembrane helix</keyword>
<gene>
    <name evidence="9" type="ORF">ACRE_015230</name>
</gene>
<dbReference type="Proteomes" id="UP000029964">
    <property type="component" value="Unassembled WGS sequence"/>
</dbReference>
<dbReference type="Gene3D" id="1.20.1080.10">
    <property type="entry name" value="Glycerol uptake facilitator protein"/>
    <property type="match status" value="1"/>
</dbReference>
<feature type="transmembrane region" description="Helical" evidence="8">
    <location>
        <begin position="392"/>
        <end position="411"/>
    </location>
</feature>
<evidence type="ECO:0000313" key="9">
    <source>
        <dbReference type="EMBL" id="KFH47650.1"/>
    </source>
</evidence>
<evidence type="ECO:0000256" key="8">
    <source>
        <dbReference type="SAM" id="Phobius"/>
    </source>
</evidence>
<dbReference type="STRING" id="857340.A0A086TE68"/>
<feature type="transmembrane region" description="Helical" evidence="8">
    <location>
        <begin position="314"/>
        <end position="332"/>
    </location>
</feature>
<dbReference type="EMBL" id="JPKY01000008">
    <property type="protein sequence ID" value="KFH47650.1"/>
    <property type="molecule type" value="Genomic_DNA"/>
</dbReference>
<keyword evidence="6 8" id="KW-0472">Membrane</keyword>
<reference evidence="10" key="1">
    <citation type="journal article" date="2014" name="Genome Announc.">
        <title>Genome sequence and annotation of Acremonium chrysogenum, producer of the beta-lactam antibiotic cephalosporin C.</title>
        <authorList>
            <person name="Terfehr D."/>
            <person name="Dahlmann T.A."/>
            <person name="Specht T."/>
            <person name="Zadra I."/>
            <person name="Kuernsteiner H."/>
            <person name="Kueck U."/>
        </authorList>
    </citation>
    <scope>NUCLEOTIDE SEQUENCE [LARGE SCALE GENOMIC DNA]</scope>
    <source>
        <strain evidence="10">ATCC 11550 / CBS 779.69 / DSM 880 / IAM 14645 / JCM 23072 / IMI 49137</strain>
    </source>
</reference>
<dbReference type="InterPro" id="IPR022357">
    <property type="entry name" value="MIP_CS"/>
</dbReference>
<dbReference type="PRINTS" id="PR00783">
    <property type="entry name" value="MINTRINSICP"/>
</dbReference>
<dbReference type="InterPro" id="IPR023271">
    <property type="entry name" value="Aquaporin-like"/>
</dbReference>
<feature type="transmembrane region" description="Helical" evidence="8">
    <location>
        <begin position="476"/>
        <end position="495"/>
    </location>
</feature>
<evidence type="ECO:0000313" key="10">
    <source>
        <dbReference type="Proteomes" id="UP000029964"/>
    </source>
</evidence>
<accession>A0A086TE68</accession>
<organism evidence="9 10">
    <name type="scientific">Hapsidospora chrysogenum (strain ATCC 11550 / CBS 779.69 / DSM 880 / IAM 14645 / JCM 23072 / IMI 49137)</name>
    <name type="common">Acremonium chrysogenum</name>
    <dbReference type="NCBI Taxonomy" id="857340"/>
    <lineage>
        <taxon>Eukaryota</taxon>
        <taxon>Fungi</taxon>
        <taxon>Dikarya</taxon>
        <taxon>Ascomycota</taxon>
        <taxon>Pezizomycotina</taxon>
        <taxon>Sordariomycetes</taxon>
        <taxon>Hypocreomycetidae</taxon>
        <taxon>Hypocreales</taxon>
        <taxon>Bionectriaceae</taxon>
        <taxon>Hapsidospora</taxon>
    </lineage>
</organism>
<evidence type="ECO:0000256" key="2">
    <source>
        <dbReference type="ARBA" id="ARBA00006175"/>
    </source>
</evidence>
<dbReference type="SUPFAM" id="SSF81338">
    <property type="entry name" value="Aquaporin-like"/>
    <property type="match status" value="1"/>
</dbReference>
<dbReference type="AlphaFoldDB" id="A0A086TE68"/>
<feature type="transmembrane region" description="Helical" evidence="8">
    <location>
        <begin position="352"/>
        <end position="371"/>
    </location>
</feature>
<feature type="compositionally biased region" description="Polar residues" evidence="7">
    <location>
        <begin position="52"/>
        <end position="65"/>
    </location>
</feature>
<evidence type="ECO:0000256" key="7">
    <source>
        <dbReference type="SAM" id="MobiDB-lite"/>
    </source>
</evidence>
<keyword evidence="3" id="KW-0813">Transport</keyword>
<dbReference type="PROSITE" id="PS00221">
    <property type="entry name" value="MIP"/>
    <property type="match status" value="1"/>
</dbReference>
<name>A0A086TE68_HAPC1</name>
<sequence length="585" mass="64515">MTNSSHGDYFASDSTLDELPPPRAPESLDLGTVPSTIRDRPSTAEANVDGVRNNSRSSSIRQAISNIADRRPRAGRLPGRLPTVNPAGTPERPLLHRAPQPTSEYPQRGWANAQYYDDNPWYGEANERPIFSLGKPLPHIVRRRTKRPAKSVERGDLEQGIWTNQPIDDEAVHDGEVDAGLVGPVASNLTNRTSRTQAIPTHRDIQRQQSRTTAAGVAHSEKRNDAGQPVFDYVPGEAERVEQPPVHETTRTRTPTNPERQMSRVTELTTGPSHKVDGEPLGHQERPEVEQGFKDPDEMRNRWARFREKHREPLAEFLATGMAIFMGLAGTLSVNLSANTETAYGNYETSCWAWGFAWMFGIYLGGGVSGAHMNPAISISLSLFRGFPWRQCAVYICAQFLASLTAGALAYGCYADSIHHVDPQMTGLSKTFFSTPQEWVSMRSAFGNQVVGSAVMMIAVFALGDDQNNPPGAGMHALVLGFLVTALKFTLGFNIGSALNPASDFGPRVIAYAVGYREHNVFASRWWLYGPWLATLLGSVLGCTVYDGCVFVGSESPINYRMSEPLKTKARKLYAPLMRQRKSKE</sequence>
<dbReference type="InterPro" id="IPR000425">
    <property type="entry name" value="MIP"/>
</dbReference>
<evidence type="ECO:0000256" key="3">
    <source>
        <dbReference type="ARBA" id="ARBA00022448"/>
    </source>
</evidence>
<protein>
    <submittedName>
        <fullName evidence="9">Putative membrane protein-like protein</fullName>
    </submittedName>
</protein>
<evidence type="ECO:0000256" key="1">
    <source>
        <dbReference type="ARBA" id="ARBA00004141"/>
    </source>
</evidence>
<evidence type="ECO:0000256" key="5">
    <source>
        <dbReference type="ARBA" id="ARBA00022989"/>
    </source>
</evidence>
<evidence type="ECO:0000256" key="6">
    <source>
        <dbReference type="ARBA" id="ARBA00023136"/>
    </source>
</evidence>
<comment type="similarity">
    <text evidence="2">Belongs to the MIP/aquaporin (TC 1.A.8) family.</text>
</comment>
<comment type="caution">
    <text evidence="9">The sequence shown here is derived from an EMBL/GenBank/DDBJ whole genome shotgun (WGS) entry which is preliminary data.</text>
</comment>
<evidence type="ECO:0000256" key="4">
    <source>
        <dbReference type="ARBA" id="ARBA00022692"/>
    </source>
</evidence>
<feature type="transmembrane region" description="Helical" evidence="8">
    <location>
        <begin position="446"/>
        <end position="464"/>
    </location>
</feature>
<dbReference type="OrthoDB" id="3222at2759"/>
<feature type="compositionally biased region" description="Polar residues" evidence="7">
    <location>
        <begin position="263"/>
        <end position="272"/>
    </location>
</feature>
<keyword evidence="10" id="KW-1185">Reference proteome</keyword>
<comment type="subcellular location">
    <subcellularLocation>
        <location evidence="1">Membrane</location>
        <topology evidence="1">Multi-pass membrane protein</topology>
    </subcellularLocation>
</comment>
<feature type="compositionally biased region" description="Basic and acidic residues" evidence="7">
    <location>
        <begin position="274"/>
        <end position="291"/>
    </location>
</feature>
<dbReference type="PANTHER" id="PTHR43829">
    <property type="entry name" value="AQUAPORIN OR AQUAGLYCEROPORIN RELATED"/>
    <property type="match status" value="1"/>
</dbReference>
<dbReference type="GO" id="GO:0005886">
    <property type="term" value="C:plasma membrane"/>
    <property type="evidence" value="ECO:0007669"/>
    <property type="project" value="TreeGrafter"/>
</dbReference>
<dbReference type="Pfam" id="PF00230">
    <property type="entry name" value="MIP"/>
    <property type="match status" value="1"/>
</dbReference>
<dbReference type="GO" id="GO:0015254">
    <property type="term" value="F:glycerol channel activity"/>
    <property type="evidence" value="ECO:0007669"/>
    <property type="project" value="TreeGrafter"/>
</dbReference>
<feature type="region of interest" description="Disordered" evidence="7">
    <location>
        <begin position="1"/>
        <end position="106"/>
    </location>
</feature>
<dbReference type="HOGENOM" id="CLU_020019_2_2_1"/>
<dbReference type="GO" id="GO:0015250">
    <property type="term" value="F:water channel activity"/>
    <property type="evidence" value="ECO:0007669"/>
    <property type="project" value="TreeGrafter"/>
</dbReference>
<keyword evidence="4 8" id="KW-0812">Transmembrane</keyword>
<feature type="region of interest" description="Disordered" evidence="7">
    <location>
        <begin position="198"/>
        <end position="291"/>
    </location>
</feature>
<feature type="transmembrane region" description="Helical" evidence="8">
    <location>
        <begin position="532"/>
        <end position="553"/>
    </location>
</feature>
<dbReference type="PANTHER" id="PTHR43829:SF24">
    <property type="entry name" value="MIP AQUAPORIN (EUROFUNG)"/>
    <property type="match status" value="1"/>
</dbReference>